<dbReference type="EMBL" id="CM017874">
    <property type="protein sequence ID" value="KAG1335323.1"/>
    <property type="molecule type" value="Genomic_DNA"/>
</dbReference>
<dbReference type="PANTHER" id="PTHR47972:SF14">
    <property type="entry name" value="KINESIN-LIKE PROTEIN KIN-14J"/>
    <property type="match status" value="1"/>
</dbReference>
<dbReference type="InterPro" id="IPR027417">
    <property type="entry name" value="P-loop_NTPase"/>
</dbReference>
<evidence type="ECO:0000313" key="10">
    <source>
        <dbReference type="EMBL" id="KAG1335323.1"/>
    </source>
</evidence>
<feature type="region of interest" description="Disordered" evidence="7">
    <location>
        <begin position="1"/>
        <end position="38"/>
    </location>
</feature>
<dbReference type="InterPro" id="IPR036872">
    <property type="entry name" value="CH_dom_sf"/>
</dbReference>
<dbReference type="GO" id="GO:0003777">
    <property type="term" value="F:microtubule motor activity"/>
    <property type="evidence" value="ECO:0007669"/>
    <property type="project" value="InterPro"/>
</dbReference>
<dbReference type="GO" id="GO:0007018">
    <property type="term" value="P:microtubule-based movement"/>
    <property type="evidence" value="ECO:0007669"/>
    <property type="project" value="InterPro"/>
</dbReference>
<evidence type="ECO:0000256" key="1">
    <source>
        <dbReference type="ARBA" id="ARBA00022701"/>
    </source>
</evidence>
<gene>
    <name evidence="10" type="ORF">COCNU_03G014420</name>
</gene>
<dbReference type="GO" id="GO:0005524">
    <property type="term" value="F:ATP binding"/>
    <property type="evidence" value="ECO:0007669"/>
    <property type="project" value="UniProtKB-KW"/>
</dbReference>
<dbReference type="InterPro" id="IPR036961">
    <property type="entry name" value="Kinesin_motor_dom_sf"/>
</dbReference>
<dbReference type="GO" id="GO:0005874">
    <property type="term" value="C:microtubule"/>
    <property type="evidence" value="ECO:0007669"/>
    <property type="project" value="UniProtKB-KW"/>
</dbReference>
<dbReference type="InterPro" id="IPR008271">
    <property type="entry name" value="Ser/Thr_kinase_AS"/>
</dbReference>
<evidence type="ECO:0000256" key="5">
    <source>
        <dbReference type="PROSITE-ProRule" id="PRU00283"/>
    </source>
</evidence>
<feature type="compositionally biased region" description="Basic and acidic residues" evidence="7">
    <location>
        <begin position="1408"/>
        <end position="1417"/>
    </location>
</feature>
<evidence type="ECO:0000256" key="4">
    <source>
        <dbReference type="ARBA" id="ARBA00023175"/>
    </source>
</evidence>
<dbReference type="PROSITE" id="PS00108">
    <property type="entry name" value="PROTEIN_KINASE_ST"/>
    <property type="match status" value="1"/>
</dbReference>
<feature type="compositionally biased region" description="Low complexity" evidence="7">
    <location>
        <begin position="1355"/>
        <end position="1365"/>
    </location>
</feature>
<organism evidence="10 11">
    <name type="scientific">Cocos nucifera</name>
    <name type="common">Coconut palm</name>
    <dbReference type="NCBI Taxonomy" id="13894"/>
    <lineage>
        <taxon>Eukaryota</taxon>
        <taxon>Viridiplantae</taxon>
        <taxon>Streptophyta</taxon>
        <taxon>Embryophyta</taxon>
        <taxon>Tracheophyta</taxon>
        <taxon>Spermatophyta</taxon>
        <taxon>Magnoliopsida</taxon>
        <taxon>Liliopsida</taxon>
        <taxon>Arecaceae</taxon>
        <taxon>Arecoideae</taxon>
        <taxon>Cocoseae</taxon>
        <taxon>Attaleinae</taxon>
        <taxon>Cocos</taxon>
    </lineage>
</organism>
<dbReference type="Pfam" id="PF00225">
    <property type="entry name" value="Kinesin"/>
    <property type="match status" value="1"/>
</dbReference>
<dbReference type="InterPro" id="IPR011009">
    <property type="entry name" value="Kinase-like_dom_sf"/>
</dbReference>
<dbReference type="InterPro" id="IPR019821">
    <property type="entry name" value="Kinesin_motor_CS"/>
</dbReference>
<dbReference type="Gene3D" id="3.40.850.10">
    <property type="entry name" value="Kinesin motor domain"/>
    <property type="match status" value="2"/>
</dbReference>
<comment type="similarity">
    <text evidence="5">Belongs to the TRAFAC class myosin-kinesin ATPase superfamily. Kinesin family.</text>
</comment>
<comment type="caution">
    <text evidence="10">The sequence shown here is derived from an EMBL/GenBank/DDBJ whole genome shotgun (WGS) entry which is preliminary data.</text>
</comment>
<feature type="compositionally biased region" description="Basic and acidic residues" evidence="7">
    <location>
        <begin position="66"/>
        <end position="80"/>
    </location>
</feature>
<feature type="region of interest" description="Disordered" evidence="7">
    <location>
        <begin position="1332"/>
        <end position="1469"/>
    </location>
</feature>
<keyword evidence="6" id="KW-0175">Coiled coil</keyword>
<dbReference type="CDD" id="cd14016">
    <property type="entry name" value="STKc_CK1"/>
    <property type="match status" value="1"/>
</dbReference>
<feature type="compositionally biased region" description="Polar residues" evidence="7">
    <location>
        <begin position="1335"/>
        <end position="1354"/>
    </location>
</feature>
<dbReference type="GO" id="GO:0004672">
    <property type="term" value="F:protein kinase activity"/>
    <property type="evidence" value="ECO:0007669"/>
    <property type="project" value="InterPro"/>
</dbReference>
<feature type="compositionally biased region" description="Polar residues" evidence="7">
    <location>
        <begin position="1453"/>
        <end position="1469"/>
    </location>
</feature>
<dbReference type="InterPro" id="IPR055900">
    <property type="entry name" value="DUF7477"/>
</dbReference>
<dbReference type="PANTHER" id="PTHR47972">
    <property type="entry name" value="KINESIN-LIKE PROTEIN KLP-3"/>
    <property type="match status" value="1"/>
</dbReference>
<keyword evidence="1" id="KW-0493">Microtubule</keyword>
<dbReference type="SMART" id="SM00129">
    <property type="entry name" value="KISc"/>
    <property type="match status" value="1"/>
</dbReference>
<evidence type="ECO:0000313" key="11">
    <source>
        <dbReference type="Proteomes" id="UP000797356"/>
    </source>
</evidence>
<evidence type="ECO:0000256" key="3">
    <source>
        <dbReference type="ARBA" id="ARBA00022840"/>
    </source>
</evidence>
<reference evidence="10" key="2">
    <citation type="submission" date="2019-07" db="EMBL/GenBank/DDBJ databases">
        <authorList>
            <person name="Yang Y."/>
            <person name="Bocs S."/>
            <person name="Baudouin L."/>
        </authorList>
    </citation>
    <scope>NUCLEOTIDE SEQUENCE</scope>
    <source>
        <tissue evidence="10">Spear leaf of Hainan Tall coconut</tissue>
    </source>
</reference>
<evidence type="ECO:0000256" key="7">
    <source>
        <dbReference type="SAM" id="MobiDB-lite"/>
    </source>
</evidence>
<accession>A0A8K0MZA8</accession>
<sequence>MPELRSGVRRGRAQPNPIVQAEQPAAGRRRRAARNKQQAACYENVVTRSAERKEEIRFLEGGGEIGEDKKEGVGERRMDEFDSGARSADKLLGGEDEGSTAPVPEKVQIGNSPVYRIERKLGKGGFGQVYVGRRISATNANDRTTGPNAVEVALKFEHRSSKGCNYGPPYEWQVYNTLGGIHGVPQVHYKGRQGDYYVMVMDMLGPSLWDVWNNNSHTMSIEMVACIAIEAISILEKIHSKGYVHGDVKPENFLLGPSGTPDEKKLFLVDLGLATRWKDTATGQHVEYDQRPDVFRGTVRYASVHAHLGRTGSRRDDLESLAYTLIFLLRGRLPWQGYQGENKGFLVCKKKMATSPESLCCFCPQPFKQFVEYVVNLKFDEEPNYAKCISLFDGIVGPNPDIRPINTDGAQKLYVMKLIYQVGQKRGRLMIEDEDEEQPKKKVRMGMPATQWVSVYNARRPMKQRYHYNVADARLAQHIEKGNEDGLFISSVASCTNLWALIMDAGTGYTAQVYELSPCFLHKEWIMEQWEKNYYISALAGANNGSSLVVMSKGTQYAQQSYKVSDSFPFKWINKKWKEGFYVTAMATAGSRWAVVMSRNAGFSDQVVELDFLYPSEGIHRRWDGGYRITATAATWDQAAFVLSVPRRKPADETQETLRTSAFPSQHVKEKWSKNLYIASICYGRTVRSGGCSPSRRRLENIKKFVSVVEHMGLPSFKVSDLEQGRISAVVVCLLRLRDHFKSDLGEDRETNAPAKWVMEAKKKLETMDVLHGDSTLSGQQSPVLGEERRPSLMEAKLQRVLRSPVMSGCSILFFNFPHIFKGHAKDSETGFRIGTVRYRAIPAEPSSAVAHNAGHKFHEVFQLKQGRYSDLPPAKISEMMKSNSLDNAPTQSLLSVVNGILDESIERKNGEIPQQNNLIKAREEKYQSRIKLLETLATGTNEETQMEKNKIEERKKVSEEDVVRLMKEKEDSDNIVSKLKEDLETTKKSYEQHCQQLGTKAKQTKEELERRIKEVEFLLAESRKRTKELEAFSESKSQNWNQKAHVVHNFIGLQQLSVQELRMFSDSIKNEVINTQKRWSEEFTTFGREAQKLKVLTDAVKNYHTVLAENRKLYNEVLELKGNIRVYCRIRPFLPGENRKSNMINYIGEDGLTNRAMSATALNERSSRSHSIVTVHVRGVDLKTGATLRGSLHLVDLAGSERVDRSEVTGDRLKEAQHINKSLSALGDVIFALSQKSPHVPYRNSKLTQVLQSSLGGHAKTLMFVQINPDAGSYSETLSTLKFAERVSGVELGAARSQKDGKDVKELMEQVASLKDTIARKDEEIEQLQFLRDATNQSPSVNSERQGGNTLKHSSSAPGISSRSGTVQQGWRSSGGKVVISNIKTASDPENYSDHSDKQSESGSHQSTDDLKHQKEVSGQPKLAEGDPGQSSADLELLSFGDAESEERLSDISDSGLSMGTETDGSSSAIEFTLFPEQCKPAEVTKEKTTPKVPTRIPKPPPQRIGQTTSTRLKVKETPKSPSLRKSMASQVTASPAKSAKRWQ</sequence>
<dbReference type="PROSITE" id="PS50011">
    <property type="entry name" value="PROTEIN_KINASE_DOM"/>
    <property type="match status" value="1"/>
</dbReference>
<feature type="domain" description="Kinesin motor" evidence="9">
    <location>
        <begin position="1152"/>
        <end position="1291"/>
    </location>
</feature>
<evidence type="ECO:0000259" key="8">
    <source>
        <dbReference type="PROSITE" id="PS50011"/>
    </source>
</evidence>
<keyword evidence="10" id="KW-0418">Kinase</keyword>
<dbReference type="SMART" id="SM00220">
    <property type="entry name" value="S_TKc"/>
    <property type="match status" value="1"/>
</dbReference>
<dbReference type="InterPro" id="IPR027640">
    <property type="entry name" value="Kinesin-like_fam"/>
</dbReference>
<dbReference type="Gene3D" id="1.20.5.170">
    <property type="match status" value="1"/>
</dbReference>
<comment type="caution">
    <text evidence="5">Lacks conserved residue(s) required for the propagation of feature annotation.</text>
</comment>
<proteinExistence type="inferred from homology"/>
<dbReference type="Gene3D" id="1.10.418.10">
    <property type="entry name" value="Calponin-like domain"/>
    <property type="match status" value="1"/>
</dbReference>
<dbReference type="OrthoDB" id="3176171at2759"/>
<dbReference type="SUPFAM" id="SSF56112">
    <property type="entry name" value="Protein kinase-like (PK-like)"/>
    <property type="match status" value="1"/>
</dbReference>
<dbReference type="PROSITE" id="PS00411">
    <property type="entry name" value="KINESIN_MOTOR_1"/>
    <property type="match status" value="1"/>
</dbReference>
<evidence type="ECO:0000256" key="2">
    <source>
        <dbReference type="ARBA" id="ARBA00022741"/>
    </source>
</evidence>
<dbReference type="Pfam" id="PF24289">
    <property type="entry name" value="DUF7477"/>
    <property type="match status" value="1"/>
</dbReference>
<dbReference type="PRINTS" id="PR00380">
    <property type="entry name" value="KINESINHEAVY"/>
</dbReference>
<protein>
    <submittedName>
        <fullName evidence="10">Putative Casein kinase 1-like protein HD16</fullName>
    </submittedName>
</protein>
<evidence type="ECO:0000259" key="9">
    <source>
        <dbReference type="PROSITE" id="PS50067"/>
    </source>
</evidence>
<dbReference type="FunFam" id="3.40.850.10:FF:000178">
    <property type="entry name" value="Kinesin-related protein3"/>
    <property type="match status" value="1"/>
</dbReference>
<keyword evidence="4" id="KW-0505">Motor protein</keyword>
<dbReference type="InterPro" id="IPR000719">
    <property type="entry name" value="Prot_kinase_dom"/>
</dbReference>
<dbReference type="SUPFAM" id="SSF52540">
    <property type="entry name" value="P-loop containing nucleoside triphosphate hydrolases"/>
    <property type="match status" value="1"/>
</dbReference>
<dbReference type="GO" id="GO:0008017">
    <property type="term" value="F:microtubule binding"/>
    <property type="evidence" value="ECO:0007669"/>
    <property type="project" value="InterPro"/>
</dbReference>
<dbReference type="Proteomes" id="UP000797356">
    <property type="component" value="Chromosome 3"/>
</dbReference>
<dbReference type="PROSITE" id="PS50067">
    <property type="entry name" value="KINESIN_MOTOR_2"/>
    <property type="match status" value="1"/>
</dbReference>
<keyword evidence="2" id="KW-0547">Nucleotide-binding</keyword>
<keyword evidence="3" id="KW-0067">ATP-binding</keyword>
<feature type="domain" description="Protein kinase" evidence="8">
    <location>
        <begin position="115"/>
        <end position="415"/>
    </location>
</feature>
<feature type="region of interest" description="Disordered" evidence="7">
    <location>
        <begin position="62"/>
        <end position="82"/>
    </location>
</feature>
<dbReference type="InterPro" id="IPR001752">
    <property type="entry name" value="Kinesin_motor_dom"/>
</dbReference>
<reference evidence="10" key="1">
    <citation type="journal article" date="2017" name="Gigascience">
        <title>The genome draft of coconut (Cocos nucifera).</title>
        <authorList>
            <person name="Xiao Y."/>
            <person name="Xu P."/>
            <person name="Fan H."/>
            <person name="Baudouin L."/>
            <person name="Xia W."/>
            <person name="Bocs S."/>
            <person name="Xu J."/>
            <person name="Li Q."/>
            <person name="Guo A."/>
            <person name="Zhou L."/>
            <person name="Li J."/>
            <person name="Wu Y."/>
            <person name="Ma Z."/>
            <person name="Armero A."/>
            <person name="Issali A.E."/>
            <person name="Liu N."/>
            <person name="Peng M."/>
            <person name="Yang Y."/>
        </authorList>
    </citation>
    <scope>NUCLEOTIDE SEQUENCE</scope>
    <source>
        <tissue evidence="10">Spear leaf of Hainan Tall coconut</tissue>
    </source>
</reference>
<keyword evidence="11" id="KW-1185">Reference proteome</keyword>
<dbReference type="FunFam" id="1.10.510.10:FF:000222">
    <property type="entry name" value="casein kinase 1-like protein HD16"/>
    <property type="match status" value="1"/>
</dbReference>
<feature type="region of interest" description="Disordered" evidence="7">
    <location>
        <begin position="1481"/>
        <end position="1545"/>
    </location>
</feature>
<evidence type="ECO:0000256" key="6">
    <source>
        <dbReference type="SAM" id="Coils"/>
    </source>
</evidence>
<dbReference type="Gene3D" id="1.10.510.10">
    <property type="entry name" value="Transferase(Phosphotransferase) domain 1"/>
    <property type="match status" value="1"/>
</dbReference>
<dbReference type="Pfam" id="PF00069">
    <property type="entry name" value="Pkinase"/>
    <property type="match status" value="1"/>
</dbReference>
<feature type="region of interest" description="Disordered" evidence="7">
    <location>
        <begin position="87"/>
        <end position="106"/>
    </location>
</feature>
<keyword evidence="10" id="KW-0808">Transferase</keyword>
<name>A0A8K0MZA8_COCNU</name>
<feature type="coiled-coil region" evidence="6">
    <location>
        <begin position="942"/>
        <end position="1026"/>
    </location>
</feature>